<dbReference type="RefSeq" id="WP_003459594.1">
    <property type="nucleotide sequence ID" value="NZ_CAURUH010000023.1"/>
</dbReference>
<feature type="domain" description="UspA" evidence="4">
    <location>
        <begin position="140"/>
        <end position="279"/>
    </location>
</feature>
<reference evidence="11 12" key="2">
    <citation type="submission" date="2018-06" db="EMBL/GenBank/DDBJ databases">
        <authorList>
            <consortium name="Pathogen Informatics"/>
            <person name="Doyle S."/>
        </authorList>
    </citation>
    <scope>NUCLEOTIDE SEQUENCE [LARGE SCALE GENOMIC DNA]</scope>
    <source>
        <strain evidence="8 12">NCTC10692</strain>
        <strain evidence="9 11">NCTC10860</strain>
    </source>
</reference>
<keyword evidence="3" id="KW-0067">ATP-binding</keyword>
<dbReference type="AlphaFoldDB" id="A0A061D0U9"/>
<dbReference type="PANTHER" id="PTHR46268:SF27">
    <property type="entry name" value="UNIVERSAL STRESS PROTEIN RV2623"/>
    <property type="match status" value="1"/>
</dbReference>
<evidence type="ECO:0000313" key="11">
    <source>
        <dbReference type="Proteomes" id="UP000254084"/>
    </source>
</evidence>
<reference evidence="7 10" key="1">
    <citation type="submission" date="2018-04" db="EMBL/GenBank/DDBJ databases">
        <title>Pseudomonas sp. nov., isolated from mangrove soil.</title>
        <authorList>
            <person name="Chen C."/>
        </authorList>
    </citation>
    <scope>NUCLEOTIDE SEQUENCE [LARGE SCALE GENOMIC DNA]</scope>
    <source>
        <strain evidence="7 10">JCM 14246</strain>
    </source>
</reference>
<proteinExistence type="inferred from homology"/>
<dbReference type="GO" id="GO:0005524">
    <property type="term" value="F:ATP binding"/>
    <property type="evidence" value="ECO:0007669"/>
    <property type="project" value="UniProtKB-KW"/>
</dbReference>
<evidence type="ECO:0000313" key="6">
    <source>
        <dbReference type="EMBL" id="MDH1340210.1"/>
    </source>
</evidence>
<dbReference type="EMBL" id="QASO01000111">
    <property type="protein sequence ID" value="PTU77687.1"/>
    <property type="molecule type" value="Genomic_DNA"/>
</dbReference>
<dbReference type="InterPro" id="IPR006016">
    <property type="entry name" value="UspA"/>
</dbReference>
<dbReference type="InterPro" id="IPR006015">
    <property type="entry name" value="Universal_stress_UspA"/>
</dbReference>
<name>A0A061D0U9_ECTOL</name>
<organism evidence="8 12">
    <name type="scientific">Ectopseudomonas oleovorans</name>
    <name type="common">Pseudomonas oleovorans</name>
    <dbReference type="NCBI Taxonomy" id="301"/>
    <lineage>
        <taxon>Bacteria</taxon>
        <taxon>Pseudomonadati</taxon>
        <taxon>Pseudomonadota</taxon>
        <taxon>Gammaproteobacteria</taxon>
        <taxon>Pseudomonadales</taxon>
        <taxon>Pseudomonadaceae</taxon>
        <taxon>Ectopseudomonas</taxon>
    </lineage>
</organism>
<evidence type="ECO:0000313" key="5">
    <source>
        <dbReference type="EMBL" id="MDH0566667.1"/>
    </source>
</evidence>
<dbReference type="GeneID" id="300416760"/>
<protein>
    <submittedName>
        <fullName evidence="5">Universal stress protein</fullName>
    </submittedName>
    <submittedName>
        <fullName evidence="8">UspA domain-containing protein</fullName>
    </submittedName>
</protein>
<dbReference type="Pfam" id="PF00582">
    <property type="entry name" value="Usp"/>
    <property type="match status" value="2"/>
</dbReference>
<reference evidence="5" key="3">
    <citation type="submission" date="2022-09" db="EMBL/GenBank/DDBJ databases">
        <title>Intensive care unit water sources are persistently colonized with multi-drug resistant bacteria and are the site of extensive horizontal gene transfer of antibiotic resistance genes.</title>
        <authorList>
            <person name="Diorio-Toth L."/>
        </authorList>
    </citation>
    <scope>NUCLEOTIDE SEQUENCE</scope>
    <source>
        <strain evidence="6">GD03704</strain>
        <strain evidence="5">GD04000</strain>
    </source>
</reference>
<evidence type="ECO:0000313" key="9">
    <source>
        <dbReference type="EMBL" id="SUD61441.1"/>
    </source>
</evidence>
<dbReference type="CDD" id="cd00293">
    <property type="entry name" value="USP-like"/>
    <property type="match status" value="2"/>
</dbReference>
<dbReference type="Proteomes" id="UP001161697">
    <property type="component" value="Unassembled WGS sequence"/>
</dbReference>
<accession>A0A061D0U9</accession>
<dbReference type="EMBL" id="JAOEET010000009">
    <property type="protein sequence ID" value="MDH0566667.1"/>
    <property type="molecule type" value="Genomic_DNA"/>
</dbReference>
<dbReference type="Proteomes" id="UP000244052">
    <property type="component" value="Unassembled WGS sequence"/>
</dbReference>
<evidence type="ECO:0000313" key="8">
    <source>
        <dbReference type="EMBL" id="SUD52273.1"/>
    </source>
</evidence>
<feature type="domain" description="UspA" evidence="4">
    <location>
        <begin position="3"/>
        <end position="132"/>
    </location>
</feature>
<evidence type="ECO:0000256" key="1">
    <source>
        <dbReference type="ARBA" id="ARBA00008791"/>
    </source>
</evidence>
<dbReference type="EMBL" id="UGUV01000002">
    <property type="protein sequence ID" value="SUD52273.1"/>
    <property type="molecule type" value="Genomic_DNA"/>
</dbReference>
<keyword evidence="2" id="KW-0547">Nucleotide-binding</keyword>
<evidence type="ECO:0000313" key="12">
    <source>
        <dbReference type="Proteomes" id="UP000255303"/>
    </source>
</evidence>
<evidence type="ECO:0000259" key="4">
    <source>
        <dbReference type="Pfam" id="PF00582"/>
    </source>
</evidence>
<sequence>MIKILVATDLSERSAHAVQRAVQLIRRQGGGEWGLLHVIDDEAPAAYVQRQVQQAESLLQTQAERLGEQAGSVPRVIVGTGEAAAVIVESAQGMGADLLVVGAHRKSTLRDFFVGTTLERVVRSSHLPVLRVNGPVTHEYRHALLAMDLSRTSLQALSRARDLGLVSLDELHVASAVEPLAAGAIMEPGISAEVLENQRQLLRQQLQERLAAVGACLNDERLLVQIGSPEGVIGEALRQSGADLLVLGTHAREGVSRFFLGSVASRLLASLDSDALIVPPAD</sequence>
<comment type="similarity">
    <text evidence="1">Belongs to the universal stress protein A family.</text>
</comment>
<gene>
    <name evidence="8" type="primary">uspE_3</name>
    <name evidence="7" type="ORF">DBO86_18240</name>
    <name evidence="6" type="ORF">N5J11_13395</name>
    <name evidence="5" type="ORF">N7671_05230</name>
    <name evidence="8" type="ORF">NCTC10692_02750</name>
    <name evidence="9" type="ORF">NCTC10860_03826</name>
</gene>
<evidence type="ECO:0000313" key="10">
    <source>
        <dbReference type="Proteomes" id="UP000244052"/>
    </source>
</evidence>
<accession>A0A379JW93</accession>
<keyword evidence="10" id="KW-1185">Reference proteome</keyword>
<dbReference type="InterPro" id="IPR014729">
    <property type="entry name" value="Rossmann-like_a/b/a_fold"/>
</dbReference>
<dbReference type="Proteomes" id="UP000255303">
    <property type="component" value="Unassembled WGS sequence"/>
</dbReference>
<dbReference type="EMBL" id="UGUW01000004">
    <property type="protein sequence ID" value="SUD61441.1"/>
    <property type="molecule type" value="Genomic_DNA"/>
</dbReference>
<dbReference type="Proteomes" id="UP001159292">
    <property type="component" value="Unassembled WGS sequence"/>
</dbReference>
<evidence type="ECO:0000313" key="7">
    <source>
        <dbReference type="EMBL" id="PTU77687.1"/>
    </source>
</evidence>
<dbReference type="EMBL" id="JAOCJE010000001">
    <property type="protein sequence ID" value="MDH1340210.1"/>
    <property type="molecule type" value="Genomic_DNA"/>
</dbReference>
<dbReference type="Proteomes" id="UP000254084">
    <property type="component" value="Unassembled WGS sequence"/>
</dbReference>
<accession>A0A2T5PIY7</accession>
<dbReference type="PRINTS" id="PR01438">
    <property type="entry name" value="UNVRSLSTRESS"/>
</dbReference>
<evidence type="ECO:0000256" key="2">
    <source>
        <dbReference type="ARBA" id="ARBA00022741"/>
    </source>
</evidence>
<dbReference type="PANTHER" id="PTHR46268">
    <property type="entry name" value="STRESS RESPONSE PROTEIN NHAX"/>
    <property type="match status" value="1"/>
</dbReference>
<dbReference type="Gene3D" id="3.40.50.620">
    <property type="entry name" value="HUPs"/>
    <property type="match status" value="2"/>
</dbReference>
<evidence type="ECO:0000256" key="3">
    <source>
        <dbReference type="ARBA" id="ARBA00022840"/>
    </source>
</evidence>
<dbReference type="SUPFAM" id="SSF52402">
    <property type="entry name" value="Adenine nucleotide alpha hydrolases-like"/>
    <property type="match status" value="2"/>
</dbReference>